<comment type="caution">
    <text evidence="1">The sequence shown here is derived from an EMBL/GenBank/DDBJ whole genome shotgun (WGS) entry which is preliminary data.</text>
</comment>
<protein>
    <recommendedName>
        <fullName evidence="3">Host attachment protein</fullName>
    </recommendedName>
</protein>
<reference evidence="1 2" key="1">
    <citation type="journal article" date="2014" name="Mol. Biol. Evol.">
        <title>Massive expansion of Ubiquitination-related gene families within the Chlamydiae.</title>
        <authorList>
            <person name="Domman D."/>
            <person name="Collingro A."/>
            <person name="Lagkouvardos I."/>
            <person name="Gehre L."/>
            <person name="Weinmaier T."/>
            <person name="Rattei T."/>
            <person name="Subtil A."/>
            <person name="Horn M."/>
        </authorList>
    </citation>
    <scope>NUCLEOTIDE SEQUENCE [LARGE SCALE GENOMIC DNA]</scope>
    <source>
        <strain evidence="1 2">OEW1</strain>
    </source>
</reference>
<dbReference type="PATRIC" id="fig|83552.4.peg.1622"/>
<evidence type="ECO:0000313" key="1">
    <source>
        <dbReference type="EMBL" id="KIA77256.1"/>
    </source>
</evidence>
<dbReference type="AlphaFoldDB" id="A0A0C1C0T1"/>
<dbReference type="Pfam" id="PF10116">
    <property type="entry name" value="Host_attach"/>
    <property type="match status" value="1"/>
</dbReference>
<organism evidence="1 2">
    <name type="scientific">Parachlamydia acanthamoebae</name>
    <dbReference type="NCBI Taxonomy" id="83552"/>
    <lineage>
        <taxon>Bacteria</taxon>
        <taxon>Pseudomonadati</taxon>
        <taxon>Chlamydiota</taxon>
        <taxon>Chlamydiia</taxon>
        <taxon>Parachlamydiales</taxon>
        <taxon>Parachlamydiaceae</taxon>
        <taxon>Parachlamydia</taxon>
    </lineage>
</organism>
<dbReference type="InterPro" id="IPR019291">
    <property type="entry name" value="Host_attachment_protein"/>
</dbReference>
<dbReference type="EMBL" id="JSAM01000087">
    <property type="protein sequence ID" value="KIA77256.1"/>
    <property type="molecule type" value="Genomic_DNA"/>
</dbReference>
<evidence type="ECO:0000313" key="2">
    <source>
        <dbReference type="Proteomes" id="UP000031307"/>
    </source>
</evidence>
<sequence>MSFYFAKETCMPTNHSTTWVVVADKCQAKIFRLVKFPKIKEIDYLEHPESGARNQDLISTKPGRNFQSGGVTRHAYQQETDPKQLEAMKFATEVAKYLSLAKQKEEFSRLYIFAEPSFLGLLRQHLTPEIQKTIVSESTKCLTSCDTESIEKHLLEV</sequence>
<accession>A0A0C1C0T1</accession>
<gene>
    <name evidence="1" type="ORF">DB43_GR00230</name>
</gene>
<proteinExistence type="predicted"/>
<dbReference type="Proteomes" id="UP000031307">
    <property type="component" value="Unassembled WGS sequence"/>
</dbReference>
<name>A0A0C1C0T1_9BACT</name>
<evidence type="ECO:0008006" key="3">
    <source>
        <dbReference type="Google" id="ProtNLM"/>
    </source>
</evidence>